<dbReference type="Proteomes" id="UP001187192">
    <property type="component" value="Unassembled WGS sequence"/>
</dbReference>
<feature type="domain" description="LOB" evidence="2">
    <location>
        <begin position="9"/>
        <end position="110"/>
    </location>
</feature>
<evidence type="ECO:0000313" key="3">
    <source>
        <dbReference type="EMBL" id="GMN45808.1"/>
    </source>
</evidence>
<dbReference type="Pfam" id="PF03195">
    <property type="entry name" value="LOB"/>
    <property type="match status" value="1"/>
</dbReference>
<dbReference type="PANTHER" id="PTHR31301:SF21">
    <property type="entry name" value="LOB DOMAIN-CONTAINING PROTEIN 27-RELATED"/>
    <property type="match status" value="1"/>
</dbReference>
<dbReference type="PROSITE" id="PS50891">
    <property type="entry name" value="LOB"/>
    <property type="match status" value="1"/>
</dbReference>
<evidence type="ECO:0000259" key="2">
    <source>
        <dbReference type="PROSITE" id="PS50891"/>
    </source>
</evidence>
<proteinExistence type="inferred from homology"/>
<dbReference type="InterPro" id="IPR004883">
    <property type="entry name" value="LOB"/>
</dbReference>
<reference evidence="3" key="1">
    <citation type="submission" date="2023-07" db="EMBL/GenBank/DDBJ databases">
        <title>draft genome sequence of fig (Ficus carica).</title>
        <authorList>
            <person name="Takahashi T."/>
            <person name="Nishimura K."/>
        </authorList>
    </citation>
    <scope>NUCLEOTIDE SEQUENCE</scope>
</reference>
<keyword evidence="4" id="KW-1185">Reference proteome</keyword>
<accession>A0AA88AH11</accession>
<sequence length="309" mass="34695">MTLKGGTSQACAACKYQRRRCTAECPLAPYFPPDQPKLFQNAHKLFGVSNILKILKKLEPEQRATAMWSIIYQANERDRDPVHGCLGKICQLRYQIWHSEQELQSVHARIEMCCQQQQQQQQQQHQIPSNMPNHDQHVASQLELGMAPPSNELPLMNDHAAAQAYGVVPSLDVTQHEAYSNNNNAAYNSVVFVDSKDDGNVANPLWVQYPYGTTNNNDNNNNSSMAIPSQVIVSQPLDVQQQVVQDYDEMPFFMDDRQSFVDSKEAYDSSSEESVLKDTTQPLDHVADNELKSAAACFSLTSVTVSTDK</sequence>
<evidence type="ECO:0000256" key="1">
    <source>
        <dbReference type="ARBA" id="ARBA00005474"/>
    </source>
</evidence>
<dbReference type="AlphaFoldDB" id="A0AA88AH11"/>
<dbReference type="EMBL" id="BTGU01000021">
    <property type="protein sequence ID" value="GMN45808.1"/>
    <property type="molecule type" value="Genomic_DNA"/>
</dbReference>
<evidence type="ECO:0000313" key="4">
    <source>
        <dbReference type="Proteomes" id="UP001187192"/>
    </source>
</evidence>
<comment type="similarity">
    <text evidence="1">Belongs to the LOB domain-containing protein family.</text>
</comment>
<comment type="caution">
    <text evidence="3">The sequence shown here is derived from an EMBL/GenBank/DDBJ whole genome shotgun (WGS) entry which is preliminary data.</text>
</comment>
<organism evidence="3 4">
    <name type="scientific">Ficus carica</name>
    <name type="common">Common fig</name>
    <dbReference type="NCBI Taxonomy" id="3494"/>
    <lineage>
        <taxon>Eukaryota</taxon>
        <taxon>Viridiplantae</taxon>
        <taxon>Streptophyta</taxon>
        <taxon>Embryophyta</taxon>
        <taxon>Tracheophyta</taxon>
        <taxon>Spermatophyta</taxon>
        <taxon>Magnoliopsida</taxon>
        <taxon>eudicotyledons</taxon>
        <taxon>Gunneridae</taxon>
        <taxon>Pentapetalae</taxon>
        <taxon>rosids</taxon>
        <taxon>fabids</taxon>
        <taxon>Rosales</taxon>
        <taxon>Moraceae</taxon>
        <taxon>Ficeae</taxon>
        <taxon>Ficus</taxon>
    </lineage>
</organism>
<name>A0AA88AH11_FICCA</name>
<dbReference type="PANTHER" id="PTHR31301">
    <property type="entry name" value="LOB DOMAIN-CONTAINING PROTEIN 4-RELATED"/>
    <property type="match status" value="1"/>
</dbReference>
<protein>
    <recommendedName>
        <fullName evidence="2">LOB domain-containing protein</fullName>
    </recommendedName>
</protein>
<gene>
    <name evidence="3" type="ORF">TIFTF001_014999</name>
</gene>